<reference evidence="4" key="2">
    <citation type="submission" date="2021-04" db="EMBL/GenBank/DDBJ databases">
        <authorList>
            <person name="Gilroy R."/>
        </authorList>
    </citation>
    <scope>NUCLEOTIDE SEQUENCE</scope>
    <source>
        <strain evidence="4">ChiBcec2-3848</strain>
    </source>
</reference>
<organism evidence="4 5">
    <name type="scientific">Candidatus Blautia merdavium</name>
    <dbReference type="NCBI Taxonomy" id="2838494"/>
    <lineage>
        <taxon>Bacteria</taxon>
        <taxon>Bacillati</taxon>
        <taxon>Bacillota</taxon>
        <taxon>Clostridia</taxon>
        <taxon>Lachnospirales</taxon>
        <taxon>Lachnospiraceae</taxon>
        <taxon>Blautia</taxon>
    </lineage>
</organism>
<evidence type="ECO:0000256" key="2">
    <source>
        <dbReference type="SAM" id="SignalP"/>
    </source>
</evidence>
<feature type="chain" id="PRO_5039660078" evidence="2">
    <location>
        <begin position="27"/>
        <end position="188"/>
    </location>
</feature>
<comment type="caution">
    <text evidence="4">The sequence shown here is derived from an EMBL/GenBank/DDBJ whole genome shotgun (WGS) entry which is preliminary data.</text>
</comment>
<keyword evidence="1 2" id="KW-0732">Signal</keyword>
<dbReference type="SUPFAM" id="SSF53850">
    <property type="entry name" value="Periplasmic binding protein-like II"/>
    <property type="match status" value="1"/>
</dbReference>
<evidence type="ECO:0000259" key="3">
    <source>
        <dbReference type="Pfam" id="PF00497"/>
    </source>
</evidence>
<name>A0A9D2PLR3_9FIRM</name>
<reference evidence="4" key="1">
    <citation type="journal article" date="2021" name="PeerJ">
        <title>Extensive microbial diversity within the chicken gut microbiome revealed by metagenomics and culture.</title>
        <authorList>
            <person name="Gilroy R."/>
            <person name="Ravi A."/>
            <person name="Getino M."/>
            <person name="Pursley I."/>
            <person name="Horton D.L."/>
            <person name="Alikhan N.F."/>
            <person name="Baker D."/>
            <person name="Gharbi K."/>
            <person name="Hall N."/>
            <person name="Watson M."/>
            <person name="Adriaenssens E.M."/>
            <person name="Foster-Nyarko E."/>
            <person name="Jarju S."/>
            <person name="Secka A."/>
            <person name="Antonio M."/>
            <person name="Oren A."/>
            <person name="Chaudhuri R.R."/>
            <person name="La Ragione R."/>
            <person name="Hildebrand F."/>
            <person name="Pallen M.J."/>
        </authorList>
    </citation>
    <scope>NUCLEOTIDE SEQUENCE</scope>
    <source>
        <strain evidence="4">ChiBcec2-3848</strain>
    </source>
</reference>
<proteinExistence type="predicted"/>
<accession>A0A9D2PLR3</accession>
<dbReference type="PROSITE" id="PS51257">
    <property type="entry name" value="PROKAR_LIPOPROTEIN"/>
    <property type="match status" value="1"/>
</dbReference>
<sequence length="188" mass="20642">MKKHIRRNLCVGILCGAMLFSSGCSLGNASEEPQTLEKGTLKVGMDLNIKPMCYLSEDTDQPAGFDVELAQAVAEGLDLKLEIIDTSQENLLKSLDADLYDCVISAAGLAQWNQTHYSHTRSYADLAPVKDKTEGESSYTKLAVFTKKGNSLKENLDQELEALLASGKVKEISEKYFEQDISAKAEQE</sequence>
<dbReference type="EMBL" id="DWVZ01000096">
    <property type="protein sequence ID" value="HJC63382.1"/>
    <property type="molecule type" value="Genomic_DNA"/>
</dbReference>
<evidence type="ECO:0000313" key="5">
    <source>
        <dbReference type="Proteomes" id="UP000823886"/>
    </source>
</evidence>
<feature type="signal peptide" evidence="2">
    <location>
        <begin position="1"/>
        <end position="26"/>
    </location>
</feature>
<dbReference type="InterPro" id="IPR001638">
    <property type="entry name" value="Solute-binding_3/MltF_N"/>
</dbReference>
<evidence type="ECO:0000313" key="4">
    <source>
        <dbReference type="EMBL" id="HJC63382.1"/>
    </source>
</evidence>
<evidence type="ECO:0000256" key="1">
    <source>
        <dbReference type="ARBA" id="ARBA00022729"/>
    </source>
</evidence>
<protein>
    <submittedName>
        <fullName evidence="4">Transporter substrate-binding domain-containing protein</fullName>
    </submittedName>
</protein>
<dbReference type="Proteomes" id="UP000823886">
    <property type="component" value="Unassembled WGS sequence"/>
</dbReference>
<gene>
    <name evidence="4" type="ORF">H9753_07175</name>
</gene>
<dbReference type="AlphaFoldDB" id="A0A9D2PLR3"/>
<feature type="domain" description="Solute-binding protein family 3/N-terminal" evidence="3">
    <location>
        <begin position="41"/>
        <end position="178"/>
    </location>
</feature>
<dbReference type="PANTHER" id="PTHR35936:SF19">
    <property type="entry name" value="AMINO-ACID-BINDING PROTEIN YXEM-RELATED"/>
    <property type="match status" value="1"/>
</dbReference>
<dbReference type="PANTHER" id="PTHR35936">
    <property type="entry name" value="MEMBRANE-BOUND LYTIC MUREIN TRANSGLYCOSYLASE F"/>
    <property type="match status" value="1"/>
</dbReference>
<dbReference type="Pfam" id="PF00497">
    <property type="entry name" value="SBP_bac_3"/>
    <property type="match status" value="1"/>
</dbReference>
<dbReference type="Gene3D" id="3.40.190.10">
    <property type="entry name" value="Periplasmic binding protein-like II"/>
    <property type="match status" value="1"/>
</dbReference>